<evidence type="ECO:0000256" key="4">
    <source>
        <dbReference type="SAM" id="SignalP"/>
    </source>
</evidence>
<evidence type="ECO:0000313" key="7">
    <source>
        <dbReference type="Proteomes" id="UP001199296"/>
    </source>
</evidence>
<evidence type="ECO:0000256" key="3">
    <source>
        <dbReference type="ARBA" id="ARBA00022729"/>
    </source>
</evidence>
<feature type="signal peptide" evidence="4">
    <location>
        <begin position="1"/>
        <end position="23"/>
    </location>
</feature>
<dbReference type="InterPro" id="IPR028082">
    <property type="entry name" value="Peripla_BP_I"/>
</dbReference>
<keyword evidence="7" id="KW-1185">Reference proteome</keyword>
<dbReference type="PANTHER" id="PTHR46847">
    <property type="entry name" value="D-ALLOSE-BINDING PERIPLASMIC PROTEIN-RELATED"/>
    <property type="match status" value="1"/>
</dbReference>
<dbReference type="PANTHER" id="PTHR46847:SF1">
    <property type="entry name" value="D-ALLOSE-BINDING PERIPLASMIC PROTEIN-RELATED"/>
    <property type="match status" value="1"/>
</dbReference>
<dbReference type="EMBL" id="JAJFAT010000018">
    <property type="protein sequence ID" value="MCC3145823.1"/>
    <property type="molecule type" value="Genomic_DNA"/>
</dbReference>
<dbReference type="AlphaFoldDB" id="A0AAW4X243"/>
<dbReference type="SUPFAM" id="SSF53822">
    <property type="entry name" value="Periplasmic binding protein-like I"/>
    <property type="match status" value="1"/>
</dbReference>
<dbReference type="Pfam" id="PF13407">
    <property type="entry name" value="Peripla_BP_4"/>
    <property type="match status" value="1"/>
</dbReference>
<feature type="chain" id="PRO_5043800845" evidence="4">
    <location>
        <begin position="24"/>
        <end position="315"/>
    </location>
</feature>
<comment type="subcellular location">
    <subcellularLocation>
        <location evidence="1">Cell envelope</location>
    </subcellularLocation>
</comment>
<protein>
    <submittedName>
        <fullName evidence="6">Sugar ABC transporter substrate-binding protein</fullName>
    </submittedName>
</protein>
<dbReference type="Gene3D" id="3.40.50.2300">
    <property type="match status" value="2"/>
</dbReference>
<proteinExistence type="inferred from homology"/>
<gene>
    <name evidence="6" type="ORF">LJ207_10850</name>
</gene>
<name>A0AAW4X243_9FIRM</name>
<sequence>MKKLFILLTLSLILIATSGMVMAEDIVIGMTANNTGVDSYQTLHDQAFREKADEMGVEYTILDARGEPMRQVDQIMDLMTQDVDVMVVWPVSGQAIVPVLRQVQQAGIPVLIANSKVDESGFELVSGFAGPDNITQGEYAAQMMAEALDGEGRVVEIMGTPGYITAEERSQGFHDEIEANYPGIEIIETQPADWNRERAQEVMENYLTKYDDGEIDGVYVGDDNMGVGAINAIRSEGRGDNLKMTSATMFADGYDEMQSGDILYGTLYQSPIDDANYTVEIAVKLARGEEVEFFNYFETPKVTDENIAEFERPVW</sequence>
<evidence type="ECO:0000259" key="5">
    <source>
        <dbReference type="Pfam" id="PF13407"/>
    </source>
</evidence>
<keyword evidence="3 4" id="KW-0732">Signal</keyword>
<evidence type="ECO:0000256" key="1">
    <source>
        <dbReference type="ARBA" id="ARBA00004196"/>
    </source>
</evidence>
<comment type="similarity">
    <text evidence="2">Belongs to the bacterial solute-binding protein 2 family.</text>
</comment>
<dbReference type="CDD" id="cd01536">
    <property type="entry name" value="PBP1_ABC_sugar_binding-like"/>
    <property type="match status" value="1"/>
</dbReference>
<comment type="caution">
    <text evidence="6">The sequence shown here is derived from an EMBL/GenBank/DDBJ whole genome shotgun (WGS) entry which is preliminary data.</text>
</comment>
<evidence type="ECO:0000313" key="6">
    <source>
        <dbReference type="EMBL" id="MCC3145823.1"/>
    </source>
</evidence>
<organism evidence="6 7">
    <name type="scientific">Halanaerobium polyolivorans</name>
    <dbReference type="NCBI Taxonomy" id="2886943"/>
    <lineage>
        <taxon>Bacteria</taxon>
        <taxon>Bacillati</taxon>
        <taxon>Bacillota</taxon>
        <taxon>Clostridia</taxon>
        <taxon>Halanaerobiales</taxon>
        <taxon>Halanaerobiaceae</taxon>
        <taxon>Halanaerobium</taxon>
    </lineage>
</organism>
<dbReference type="RefSeq" id="WP_229346523.1">
    <property type="nucleotide sequence ID" value="NZ_JAJFAT010000018.1"/>
</dbReference>
<reference evidence="6 7" key="1">
    <citation type="submission" date="2021-10" db="EMBL/GenBank/DDBJ databases">
        <authorList>
            <person name="Grouzdev D.S."/>
            <person name="Pantiukh K.S."/>
            <person name="Krutkina M.S."/>
        </authorList>
    </citation>
    <scope>NUCLEOTIDE SEQUENCE [LARGE SCALE GENOMIC DNA]</scope>
    <source>
        <strain evidence="6 7">Z-7514</strain>
    </source>
</reference>
<accession>A0AAW4X243</accession>
<dbReference type="Proteomes" id="UP001199296">
    <property type="component" value="Unassembled WGS sequence"/>
</dbReference>
<feature type="domain" description="Periplasmic binding protein" evidence="5">
    <location>
        <begin position="28"/>
        <end position="290"/>
    </location>
</feature>
<dbReference type="InterPro" id="IPR025997">
    <property type="entry name" value="SBP_2_dom"/>
</dbReference>
<dbReference type="GO" id="GO:0030313">
    <property type="term" value="C:cell envelope"/>
    <property type="evidence" value="ECO:0007669"/>
    <property type="project" value="UniProtKB-SubCell"/>
</dbReference>
<evidence type="ECO:0000256" key="2">
    <source>
        <dbReference type="ARBA" id="ARBA00007639"/>
    </source>
</evidence>
<dbReference type="GO" id="GO:0030246">
    <property type="term" value="F:carbohydrate binding"/>
    <property type="evidence" value="ECO:0007669"/>
    <property type="project" value="UniProtKB-ARBA"/>
</dbReference>